<sequence>MKARYDKSVSRQAEFQVGDKVMLRNTVISKDEKRKLRCCLPPGGSKRLSIWLCLVCCYNE</sequence>
<accession>A0ABP0GL66</accession>
<reference evidence="1 2" key="1">
    <citation type="submission" date="2024-02" db="EMBL/GenBank/DDBJ databases">
        <authorList>
            <person name="Daric V."/>
            <person name="Darras S."/>
        </authorList>
    </citation>
    <scope>NUCLEOTIDE SEQUENCE [LARGE SCALE GENOMIC DNA]</scope>
</reference>
<comment type="caution">
    <text evidence="1">The sequence shown here is derived from an EMBL/GenBank/DDBJ whole genome shotgun (WGS) entry which is preliminary data.</text>
</comment>
<dbReference type="Proteomes" id="UP001642483">
    <property type="component" value="Unassembled WGS sequence"/>
</dbReference>
<evidence type="ECO:0000313" key="1">
    <source>
        <dbReference type="EMBL" id="CAK8692498.1"/>
    </source>
</evidence>
<proteinExistence type="predicted"/>
<protein>
    <submittedName>
        <fullName evidence="1">Uncharacterized protein</fullName>
    </submittedName>
</protein>
<keyword evidence="2" id="KW-1185">Reference proteome</keyword>
<evidence type="ECO:0000313" key="2">
    <source>
        <dbReference type="Proteomes" id="UP001642483"/>
    </source>
</evidence>
<name>A0ABP0GL66_CLALP</name>
<gene>
    <name evidence="1" type="ORF">CVLEPA_LOCUS25762</name>
</gene>
<dbReference type="EMBL" id="CAWYQH010000130">
    <property type="protein sequence ID" value="CAK8692498.1"/>
    <property type="molecule type" value="Genomic_DNA"/>
</dbReference>
<organism evidence="1 2">
    <name type="scientific">Clavelina lepadiformis</name>
    <name type="common">Light-bulb sea squirt</name>
    <name type="synonym">Ascidia lepadiformis</name>
    <dbReference type="NCBI Taxonomy" id="159417"/>
    <lineage>
        <taxon>Eukaryota</taxon>
        <taxon>Metazoa</taxon>
        <taxon>Chordata</taxon>
        <taxon>Tunicata</taxon>
        <taxon>Ascidiacea</taxon>
        <taxon>Aplousobranchia</taxon>
        <taxon>Clavelinidae</taxon>
        <taxon>Clavelina</taxon>
    </lineage>
</organism>